<keyword evidence="1" id="KW-0472">Membrane</keyword>
<dbReference type="Proteomes" id="UP000185678">
    <property type="component" value="Unassembled WGS sequence"/>
</dbReference>
<reference evidence="2 3" key="1">
    <citation type="submission" date="2017-01" db="EMBL/GenBank/DDBJ databases">
        <authorList>
            <person name="Mah S.A."/>
            <person name="Swanson W.J."/>
            <person name="Moy G.W."/>
            <person name="Vacquier V.D."/>
        </authorList>
    </citation>
    <scope>NUCLEOTIDE SEQUENCE [LARGE SCALE GENOMIC DNA]</scope>
    <source>
        <strain evidence="2 3">DSM 11589</strain>
    </source>
</reference>
<dbReference type="STRING" id="80876.SAMN05421779_10753"/>
<evidence type="ECO:0000313" key="3">
    <source>
        <dbReference type="Proteomes" id="UP000185678"/>
    </source>
</evidence>
<feature type="transmembrane region" description="Helical" evidence="1">
    <location>
        <begin position="111"/>
        <end position="131"/>
    </location>
</feature>
<evidence type="ECO:0000256" key="1">
    <source>
        <dbReference type="SAM" id="Phobius"/>
    </source>
</evidence>
<feature type="transmembrane region" description="Helical" evidence="1">
    <location>
        <begin position="137"/>
        <end position="160"/>
    </location>
</feature>
<protein>
    <submittedName>
        <fullName evidence="2">Uncharacterized protein</fullName>
    </submittedName>
</protein>
<proteinExistence type="predicted"/>
<dbReference type="EMBL" id="FTOA01000007">
    <property type="protein sequence ID" value="SIT11305.1"/>
    <property type="molecule type" value="Genomic_DNA"/>
</dbReference>
<accession>A0A1N7PL02</accession>
<keyword evidence="1" id="KW-1133">Transmembrane helix</keyword>
<dbReference type="AlphaFoldDB" id="A0A1N7PL02"/>
<evidence type="ECO:0000313" key="2">
    <source>
        <dbReference type="EMBL" id="SIT11305.1"/>
    </source>
</evidence>
<keyword evidence="3" id="KW-1185">Reference proteome</keyword>
<keyword evidence="1" id="KW-0812">Transmembrane</keyword>
<name>A0A1N7PL02_9PROT</name>
<dbReference type="RefSeq" id="WP_076401662.1">
    <property type="nucleotide sequence ID" value="NZ_FTOA01000007.1"/>
</dbReference>
<gene>
    <name evidence="2" type="ORF">SAMN05421779_10753</name>
</gene>
<feature type="transmembrane region" description="Helical" evidence="1">
    <location>
        <begin position="220"/>
        <end position="245"/>
    </location>
</feature>
<feature type="transmembrane region" description="Helical" evidence="1">
    <location>
        <begin position="181"/>
        <end position="208"/>
    </location>
</feature>
<sequence length="263" mass="27561">MPAPAPVPLWRAALSACAEILSRRGALLAMLWATGMAVDVLVSGPLFRWLTKSSGLEIPLPYGPTLLAWLYLAPLGMAQAARVVVRPAGVLPSADALSSPRRAAEWRHQGFHGLTLWGLSFAPVLIIATAAHDQSGLAWATLVAFVLAGGGWLLSVAQIAPAETSLGRPLPPLPWALRWSSALTTLGGLAITVIVSNLVVGLVILPLFKAAADSGKALGALLIVLSNLGMVLTVLTAAAVSAAAWQCHRQQQWQTLHPPKSEL</sequence>
<feature type="transmembrane region" description="Helical" evidence="1">
    <location>
        <begin position="26"/>
        <end position="46"/>
    </location>
</feature>
<organism evidence="2 3">
    <name type="scientific">Insolitispirillum peregrinum</name>
    <dbReference type="NCBI Taxonomy" id="80876"/>
    <lineage>
        <taxon>Bacteria</taxon>
        <taxon>Pseudomonadati</taxon>
        <taxon>Pseudomonadota</taxon>
        <taxon>Alphaproteobacteria</taxon>
        <taxon>Rhodospirillales</taxon>
        <taxon>Novispirillaceae</taxon>
        <taxon>Insolitispirillum</taxon>
    </lineage>
</organism>